<gene>
    <name evidence="1" type="ORF">GCM10009676_10420</name>
</gene>
<organism evidence="1 2">
    <name type="scientific">Prauserella halophila</name>
    <dbReference type="NCBI Taxonomy" id="185641"/>
    <lineage>
        <taxon>Bacteria</taxon>
        <taxon>Bacillati</taxon>
        <taxon>Actinomycetota</taxon>
        <taxon>Actinomycetes</taxon>
        <taxon>Pseudonocardiales</taxon>
        <taxon>Pseudonocardiaceae</taxon>
        <taxon>Prauserella</taxon>
    </lineage>
</organism>
<accession>A0ABN1W4I5</accession>
<protein>
    <submittedName>
        <fullName evidence="1">Uncharacterized protein</fullName>
    </submittedName>
</protein>
<dbReference type="EMBL" id="BAAALN010000004">
    <property type="protein sequence ID" value="GAA1229725.1"/>
    <property type="molecule type" value="Genomic_DNA"/>
</dbReference>
<reference evidence="1 2" key="1">
    <citation type="journal article" date="2019" name="Int. J. Syst. Evol. Microbiol.">
        <title>The Global Catalogue of Microorganisms (GCM) 10K type strain sequencing project: providing services to taxonomists for standard genome sequencing and annotation.</title>
        <authorList>
            <consortium name="The Broad Institute Genomics Platform"/>
            <consortium name="The Broad Institute Genome Sequencing Center for Infectious Disease"/>
            <person name="Wu L."/>
            <person name="Ma J."/>
        </authorList>
    </citation>
    <scope>NUCLEOTIDE SEQUENCE [LARGE SCALE GENOMIC DNA]</scope>
    <source>
        <strain evidence="1 2">JCM 13023</strain>
    </source>
</reference>
<evidence type="ECO:0000313" key="1">
    <source>
        <dbReference type="EMBL" id="GAA1229725.1"/>
    </source>
</evidence>
<name>A0ABN1W4I5_9PSEU</name>
<evidence type="ECO:0000313" key="2">
    <source>
        <dbReference type="Proteomes" id="UP001500653"/>
    </source>
</evidence>
<comment type="caution">
    <text evidence="1">The sequence shown here is derived from an EMBL/GenBank/DDBJ whole genome shotgun (WGS) entry which is preliminary data.</text>
</comment>
<sequence>MPADSLAEILRQRPEFSLGVSVEHRVVGLVRQVRRRRDVAWAVTVRFPGIGLAARARSGAVRTVVPASAASGLPILTPVAIVPEFPVTTAGPPVSVPRPGVAGPPLVGAGASPGVAGTPVVGRTAAVPRAAVVPRAALAAVAIPVPAVAIITPALVPGPVRPAAAIVPAARLPTAVVAPAAASPRVGSSALATVPLTSTALTSPAILAATTSPVVRPAAGSAPVVAAAPVVTA</sequence>
<proteinExistence type="predicted"/>
<dbReference type="Proteomes" id="UP001500653">
    <property type="component" value="Unassembled WGS sequence"/>
</dbReference>
<keyword evidence="2" id="KW-1185">Reference proteome</keyword>